<evidence type="ECO:0000313" key="1">
    <source>
        <dbReference type="EMBL" id="KKM85455.1"/>
    </source>
</evidence>
<comment type="caution">
    <text evidence="1">The sequence shown here is derived from an EMBL/GenBank/DDBJ whole genome shotgun (WGS) entry which is preliminary data.</text>
</comment>
<dbReference type="AlphaFoldDB" id="A0A0F9N9L8"/>
<gene>
    <name evidence="1" type="ORF">LCGC14_1288950</name>
</gene>
<name>A0A0F9N9L8_9ZZZZ</name>
<reference evidence="1" key="1">
    <citation type="journal article" date="2015" name="Nature">
        <title>Complex archaea that bridge the gap between prokaryotes and eukaryotes.</title>
        <authorList>
            <person name="Spang A."/>
            <person name="Saw J.H."/>
            <person name="Jorgensen S.L."/>
            <person name="Zaremba-Niedzwiedzka K."/>
            <person name="Martijn J."/>
            <person name="Lind A.E."/>
            <person name="van Eijk R."/>
            <person name="Schleper C."/>
            <person name="Guy L."/>
            <person name="Ettema T.J."/>
        </authorList>
    </citation>
    <scope>NUCLEOTIDE SEQUENCE</scope>
</reference>
<sequence>MTKKVWTAGELITKTELDKLLQDLKSEPLYGGVATKTADYVITDTDDLAVVIADGNGATVEITLPAATGSGRIIMVVASDVSNAVTLIRAGADVIEAAGVTYTFTPAWEVAHLVDIGSGQWATLFATATLT</sequence>
<proteinExistence type="predicted"/>
<protein>
    <submittedName>
        <fullName evidence="1">Uncharacterized protein</fullName>
    </submittedName>
</protein>
<accession>A0A0F9N9L8</accession>
<dbReference type="EMBL" id="LAZR01007409">
    <property type="protein sequence ID" value="KKM85455.1"/>
    <property type="molecule type" value="Genomic_DNA"/>
</dbReference>
<organism evidence="1">
    <name type="scientific">marine sediment metagenome</name>
    <dbReference type="NCBI Taxonomy" id="412755"/>
    <lineage>
        <taxon>unclassified sequences</taxon>
        <taxon>metagenomes</taxon>
        <taxon>ecological metagenomes</taxon>
    </lineage>
</organism>